<dbReference type="PANTHER" id="PTHR45364:SF12">
    <property type="entry name" value="HISTONE DEACETYLASE"/>
    <property type="match status" value="1"/>
</dbReference>
<keyword evidence="9 12" id="KW-0805">Transcription regulation</keyword>
<evidence type="ECO:0000259" key="19">
    <source>
        <dbReference type="Pfam" id="PF12203"/>
    </source>
</evidence>
<keyword evidence="8 12" id="KW-0156">Chromatin regulator</keyword>
<keyword evidence="5 14" id="KW-0479">Metal-binding</keyword>
<feature type="region of interest" description="Disordered" evidence="17">
    <location>
        <begin position="942"/>
        <end position="961"/>
    </location>
</feature>
<dbReference type="Gene3D" id="6.10.250.1550">
    <property type="match status" value="1"/>
</dbReference>
<dbReference type="InterPro" id="IPR046949">
    <property type="entry name" value="HDAC4/5/7/9"/>
</dbReference>
<dbReference type="CDD" id="cd10164">
    <property type="entry name" value="ClassIIa_HDAC5_Gln-rich-N"/>
    <property type="match status" value="1"/>
</dbReference>
<dbReference type="PANTHER" id="PTHR45364">
    <property type="entry name" value="HISTONE DEACETYLASE 9-RELATED"/>
    <property type="match status" value="1"/>
</dbReference>
<evidence type="ECO:0000256" key="2">
    <source>
        <dbReference type="ARBA" id="ARBA00007738"/>
    </source>
</evidence>
<feature type="compositionally biased region" description="Acidic residues" evidence="17">
    <location>
        <begin position="412"/>
        <end position="423"/>
    </location>
</feature>
<keyword evidence="21" id="KW-1185">Reference proteome</keyword>
<evidence type="ECO:0000256" key="8">
    <source>
        <dbReference type="ARBA" id="ARBA00022853"/>
    </source>
</evidence>
<evidence type="ECO:0000256" key="16">
    <source>
        <dbReference type="SAM" id="Coils"/>
    </source>
</evidence>
<evidence type="ECO:0000256" key="10">
    <source>
        <dbReference type="ARBA" id="ARBA00023163"/>
    </source>
</evidence>
<evidence type="ECO:0000256" key="4">
    <source>
        <dbReference type="ARBA" id="ARBA00022491"/>
    </source>
</evidence>
<feature type="binding site" evidence="14">
    <location>
        <position position="560"/>
    </location>
    <ligand>
        <name>Zn(2+)</name>
        <dbReference type="ChEBI" id="CHEBI:29105"/>
    </ligand>
</feature>
<reference evidence="20" key="2">
    <citation type="submission" date="2025-09" db="UniProtKB">
        <authorList>
            <consortium name="Ensembl"/>
        </authorList>
    </citation>
    <scope>IDENTIFICATION</scope>
</reference>
<keyword evidence="6 12" id="KW-0378">Hydrolase</keyword>
<evidence type="ECO:0000256" key="14">
    <source>
        <dbReference type="PIRSR" id="PIRSR037911-2"/>
    </source>
</evidence>
<feature type="domain" description="Histone deacetylase glutamine rich N-terminal" evidence="19">
    <location>
        <begin position="25"/>
        <end position="113"/>
    </location>
</feature>
<evidence type="ECO:0000259" key="18">
    <source>
        <dbReference type="Pfam" id="PF00850"/>
    </source>
</evidence>
<feature type="binding site" evidence="14">
    <location>
        <position position="554"/>
    </location>
    <ligand>
        <name>Zn(2+)</name>
        <dbReference type="ChEBI" id="CHEBI:29105"/>
    </ligand>
</feature>
<reference evidence="20" key="1">
    <citation type="submission" date="2025-08" db="UniProtKB">
        <authorList>
            <consortium name="Ensembl"/>
        </authorList>
    </citation>
    <scope>IDENTIFICATION</scope>
</reference>
<dbReference type="CDD" id="cd10007">
    <property type="entry name" value="HDAC5"/>
    <property type="match status" value="1"/>
</dbReference>
<feature type="domain" description="Histone deacetylase" evidence="18">
    <location>
        <begin position="560"/>
        <end position="873"/>
    </location>
</feature>
<feature type="region of interest" description="Disordered" evidence="17">
    <location>
        <begin position="399"/>
        <end position="473"/>
    </location>
</feature>
<feature type="site" description="Contributes to catalysis" evidence="15">
    <location>
        <position position="857"/>
    </location>
</feature>
<comment type="catalytic activity">
    <reaction evidence="12">
        <text>N(6)-acetyl-L-lysyl-[histone] + H2O = L-lysyl-[histone] + acetate</text>
        <dbReference type="Rhea" id="RHEA:58196"/>
        <dbReference type="Rhea" id="RHEA-COMP:9845"/>
        <dbReference type="Rhea" id="RHEA-COMP:11338"/>
        <dbReference type="ChEBI" id="CHEBI:15377"/>
        <dbReference type="ChEBI" id="CHEBI:29969"/>
        <dbReference type="ChEBI" id="CHEBI:30089"/>
        <dbReference type="ChEBI" id="CHEBI:61930"/>
        <dbReference type="EC" id="3.5.1.98"/>
    </reaction>
</comment>
<dbReference type="GO" id="GO:0141221">
    <property type="term" value="F:histone deacetylase activity, hydrolytic mechanism"/>
    <property type="evidence" value="ECO:0007669"/>
    <property type="project" value="UniProtKB-EC"/>
</dbReference>
<dbReference type="Proteomes" id="UP000472270">
    <property type="component" value="Unassembled WGS sequence"/>
</dbReference>
<keyword evidence="4 12" id="KW-0678">Repressor</keyword>
<evidence type="ECO:0000313" key="21">
    <source>
        <dbReference type="Proteomes" id="UP000472270"/>
    </source>
</evidence>
<dbReference type="EC" id="3.5.1.98" evidence="3 12"/>
<evidence type="ECO:0000313" key="20">
    <source>
        <dbReference type="Ensembl" id="ENSSRHP00000018160.1"/>
    </source>
</evidence>
<dbReference type="GO" id="GO:0046872">
    <property type="term" value="F:metal ion binding"/>
    <property type="evidence" value="ECO:0007669"/>
    <property type="project" value="UniProtKB-KW"/>
</dbReference>
<dbReference type="PRINTS" id="PR01270">
    <property type="entry name" value="HDASUPER"/>
</dbReference>
<organism evidence="20 21">
    <name type="scientific">Sinocyclocheilus rhinocerous</name>
    <dbReference type="NCBI Taxonomy" id="307959"/>
    <lineage>
        <taxon>Eukaryota</taxon>
        <taxon>Metazoa</taxon>
        <taxon>Chordata</taxon>
        <taxon>Craniata</taxon>
        <taxon>Vertebrata</taxon>
        <taxon>Euteleostomi</taxon>
        <taxon>Actinopterygii</taxon>
        <taxon>Neopterygii</taxon>
        <taxon>Teleostei</taxon>
        <taxon>Ostariophysi</taxon>
        <taxon>Cypriniformes</taxon>
        <taxon>Cyprinidae</taxon>
        <taxon>Cyprininae</taxon>
        <taxon>Sinocyclocheilus</taxon>
    </lineage>
</organism>
<evidence type="ECO:0000256" key="9">
    <source>
        <dbReference type="ARBA" id="ARBA00023015"/>
    </source>
</evidence>
<dbReference type="PIRSF" id="PIRSF037911">
    <property type="entry name" value="HDAC_II_euk"/>
    <property type="match status" value="1"/>
</dbReference>
<evidence type="ECO:0000256" key="15">
    <source>
        <dbReference type="PIRSR" id="PIRSR037911-3"/>
    </source>
</evidence>
<dbReference type="Pfam" id="PF00850">
    <property type="entry name" value="Hist_deacetyl"/>
    <property type="match status" value="1"/>
</dbReference>
<keyword evidence="10 12" id="KW-0804">Transcription</keyword>
<evidence type="ECO:0000256" key="11">
    <source>
        <dbReference type="ARBA" id="ARBA00023242"/>
    </source>
</evidence>
<keyword evidence="16" id="KW-0175">Coiled coil</keyword>
<dbReference type="FunFam" id="3.40.800.20:FF:000002">
    <property type="entry name" value="Histone deacetylase"/>
    <property type="match status" value="1"/>
</dbReference>
<protein>
    <recommendedName>
        <fullName evidence="3 12">Histone deacetylase</fullName>
        <ecNumber evidence="3 12">3.5.1.98</ecNumber>
    </recommendedName>
</protein>
<evidence type="ECO:0000256" key="7">
    <source>
        <dbReference type="ARBA" id="ARBA00022833"/>
    </source>
</evidence>
<evidence type="ECO:0000256" key="13">
    <source>
        <dbReference type="PIRSR" id="PIRSR037911-1"/>
    </source>
</evidence>
<name>A0A673GY15_9TELE</name>
<feature type="coiled-coil region" evidence="16">
    <location>
        <begin position="79"/>
        <end position="126"/>
    </location>
</feature>
<dbReference type="Pfam" id="PF12203">
    <property type="entry name" value="HDAC4_Gln"/>
    <property type="match status" value="1"/>
</dbReference>
<evidence type="ECO:0000256" key="6">
    <source>
        <dbReference type="ARBA" id="ARBA00022801"/>
    </source>
</evidence>
<dbReference type="InterPro" id="IPR000286">
    <property type="entry name" value="HDACs"/>
</dbReference>
<gene>
    <name evidence="20" type="primary">hdac5</name>
</gene>
<feature type="binding site" evidence="14">
    <location>
        <position position="552"/>
    </location>
    <ligand>
        <name>Zn(2+)</name>
        <dbReference type="ChEBI" id="CHEBI:29105"/>
    </ligand>
</feature>
<evidence type="ECO:0000256" key="12">
    <source>
        <dbReference type="PIRNR" id="PIRNR037911"/>
    </source>
</evidence>
<feature type="compositionally biased region" description="Acidic residues" evidence="17">
    <location>
        <begin position="461"/>
        <end position="473"/>
    </location>
</feature>
<dbReference type="AlphaFoldDB" id="A0A673GY15"/>
<dbReference type="GO" id="GO:0000122">
    <property type="term" value="P:negative regulation of transcription by RNA polymerase II"/>
    <property type="evidence" value="ECO:0007669"/>
    <property type="project" value="InterPro"/>
</dbReference>
<dbReference type="InterPro" id="IPR023801">
    <property type="entry name" value="His_deacetylse_dom"/>
</dbReference>
<comment type="function">
    <text evidence="12">Responsible for the deacetylation of lysine residues on the N-terminal part of the core histones (H2A, H2B, H3 and H4). Histone deacetylation gives a tag for epigenetic repression and plays an important role in transcriptional regulation, cell cycle progression and developmental events.</text>
</comment>
<dbReference type="Gene3D" id="3.40.800.20">
    <property type="entry name" value="Histone deacetylase domain"/>
    <property type="match status" value="1"/>
</dbReference>
<feature type="compositionally biased region" description="Basic and acidic residues" evidence="17">
    <location>
        <begin position="424"/>
        <end position="443"/>
    </location>
</feature>
<keyword evidence="7 14" id="KW-0862">Zinc</keyword>
<comment type="similarity">
    <text evidence="2 12">Belongs to the histone deacetylase family. HD type 2 subfamily.</text>
</comment>
<accession>A0A673GY15</accession>
<dbReference type="InterPro" id="IPR024643">
    <property type="entry name" value="Hist_deacetylase_Gln_rich_N"/>
</dbReference>
<evidence type="ECO:0000256" key="3">
    <source>
        <dbReference type="ARBA" id="ARBA00012111"/>
    </source>
</evidence>
<dbReference type="InterPro" id="IPR023696">
    <property type="entry name" value="Ureohydrolase_dom_sf"/>
</dbReference>
<evidence type="ECO:0000256" key="1">
    <source>
        <dbReference type="ARBA" id="ARBA00004123"/>
    </source>
</evidence>
<keyword evidence="11" id="KW-0539">Nucleus</keyword>
<proteinExistence type="inferred from homology"/>
<feature type="compositionally biased region" description="Acidic residues" evidence="17">
    <location>
        <begin position="949"/>
        <end position="961"/>
    </location>
</feature>
<dbReference type="SUPFAM" id="SSF52768">
    <property type="entry name" value="Arginase/deacetylase"/>
    <property type="match status" value="1"/>
</dbReference>
<evidence type="ECO:0000256" key="17">
    <source>
        <dbReference type="SAM" id="MobiDB-lite"/>
    </source>
</evidence>
<evidence type="ECO:0000256" key="5">
    <source>
        <dbReference type="ARBA" id="ARBA00022723"/>
    </source>
</evidence>
<feature type="binding site" evidence="14">
    <location>
        <position position="632"/>
    </location>
    <ligand>
        <name>Zn(2+)</name>
        <dbReference type="ChEBI" id="CHEBI:29105"/>
    </ligand>
</feature>
<feature type="active site" evidence="13">
    <location>
        <position position="684"/>
    </location>
</feature>
<comment type="subcellular location">
    <subcellularLocation>
        <location evidence="1 12">Nucleus</location>
    </subcellularLocation>
</comment>
<dbReference type="GO" id="GO:0005634">
    <property type="term" value="C:nucleus"/>
    <property type="evidence" value="ECO:0007669"/>
    <property type="project" value="UniProtKB-SubCell"/>
</dbReference>
<dbReference type="InterPro" id="IPR037138">
    <property type="entry name" value="His_deacetylse_dom_sf"/>
</dbReference>
<feature type="region of interest" description="Disordered" evidence="17">
    <location>
        <begin position="291"/>
        <end position="312"/>
    </location>
</feature>
<dbReference type="Ensembl" id="ENSSRHT00000018734.1">
    <property type="protein sequence ID" value="ENSSRHP00000018160.1"/>
    <property type="gene ID" value="ENSSRHG00000009866.1"/>
</dbReference>
<sequence length="961" mass="106402">MDQGGGSGGPVDLRTDPRLSALSTVDPALREKQLQHELLLLKQQQELQKQLLFAEFQKQHEVLTRQHEVQLQEHLKQQQEILAAKRQQELDQKRKLEQQRHEEMEKQRLEQQLIMLRNKEKGKESTYRSINPSIICTTIDLQGAHHASLEQSSPTQSNTYKLPPLLGSYEGKDDFPLRKTASEPNLKVRSRLKQKVAERRSSPLLRRKDGTVISTFKKRGMESNWFWFGPSNQTQCENSLVGFGTLVAALSSLAPQKFSAQQEAERQTIQSLCQGGALTGKFISTSSLPTCLPTGAPHDPEPPSASNSHSSHSSLLQHVLLLEQALPMYGQSPLVTGERVSNSMRTVNKLPRHRPLSRTQSAPLPQTPQALQHLVMQQQHQHFLEKQKHYQLNKILSKGAELPRQPPTHPEETEEELTETAEMQDERGEGLDHVREGLQKESSGETTPPSERLVPLKGESTESDLEEDDDEDEAIELRECDEEGYLDQQHVQQLNVFQTSLSITGMPHRPLGRAQSSPVTSSLKGAPLNEVPIKHLFTTGLVYDTFMLKHQCICGNTNIHPEHAGRIQSVWSRLQETGLLGRCERIRGRKATLDEIQTVHSEYHTLLYGTSPLNRQKLDSPISQKMYAVLPCGGIGVDSDTVWNEMHSSGAVRMAVGCVIELAFKVAAGELKNGFAVVRPPGHHAEESTAMGFCFFNSVAITAKLLQQKLGVGKILIIDWDIHHGNGTQQAFYNDPNVLYISLHRYDDGNFFPGSGAPEEVGVGPGEGFNVNIAWTGGVEPPMGDVEYLTAFRTVVMPIANEFSPDVVLVSAGFDAVEGHQSPLGGYNVTAKCFGHLTKQLIKLAGGRVVLALEGGHDLTAICDASESCVAALLGDELDPLPLAVLQQKPCPKATASLERVIEIQSKHWMSLQRLAPTVGQSLLDAQRREKDEADTLTAMASLTVDNDQSAEEPMEEEPVL</sequence>